<dbReference type="Proteomes" id="UP000637239">
    <property type="component" value="Chromosome 5"/>
</dbReference>
<dbReference type="SUPFAM" id="SSF56801">
    <property type="entry name" value="Acetyl-CoA synthetase-like"/>
    <property type="match status" value="1"/>
</dbReference>
<dbReference type="RefSeq" id="XP_043138311.1">
    <property type="nucleotide sequence ID" value="XM_043280765.1"/>
</dbReference>
<protein>
    <recommendedName>
        <fullName evidence="3">AMP-dependent synthetase/ligase domain-containing protein</fullName>
    </recommendedName>
</protein>
<evidence type="ECO:0000313" key="2">
    <source>
        <dbReference type="Proteomes" id="UP000637239"/>
    </source>
</evidence>
<keyword evidence="2" id="KW-1185">Reference proteome</keyword>
<accession>A0A7R7VS51</accession>
<dbReference type="KEGG" id="ache:ACHE_50987A"/>
<evidence type="ECO:0008006" key="3">
    <source>
        <dbReference type="Google" id="ProtNLM"/>
    </source>
</evidence>
<dbReference type="GeneID" id="66984147"/>
<dbReference type="AlphaFoldDB" id="A0A7R7VS51"/>
<reference evidence="1" key="2">
    <citation type="submission" date="2021-02" db="EMBL/GenBank/DDBJ databases">
        <title>Aspergillus chevalieri M1 genome sequence.</title>
        <authorList>
            <person name="Kadooka C."/>
            <person name="Mori K."/>
            <person name="Futagami T."/>
        </authorList>
    </citation>
    <scope>NUCLEOTIDE SEQUENCE</scope>
    <source>
        <strain evidence="1">M1</strain>
    </source>
</reference>
<proteinExistence type="predicted"/>
<sequence>MATYGMAEAFGCLAMADGNTGSHITPVSRVLRLVISNTLGRYTYDFDLQGSCGRRQQHATFKASGYISENPDVMKNAFDSEGFYRTGGIGKLENDIIYILGRASQDVIRFECWEIYAPEVEVELSLVPHPPNHRPRRVIPKIHRRVAVLLTLKDQSTISQKLDIGSLHQWLFNDRKLNKYRRPTVVRILWPGEVVPVTAWNKPVKGKIREAGVLRFGILVLRKGSEERPFHWARIQAD</sequence>
<gene>
    <name evidence="1" type="ORF">ACHE_50987A</name>
</gene>
<dbReference type="EMBL" id="AP024420">
    <property type="protein sequence ID" value="BCR89789.1"/>
    <property type="molecule type" value="Genomic_DNA"/>
</dbReference>
<reference evidence="1" key="1">
    <citation type="submission" date="2021-01" db="EMBL/GenBank/DDBJ databases">
        <authorList>
            <consortium name="Aspergillus chevalieri M1 genome sequencing consortium"/>
            <person name="Kazuki M."/>
            <person name="Futagami T."/>
        </authorList>
    </citation>
    <scope>NUCLEOTIDE SEQUENCE</scope>
    <source>
        <strain evidence="1">M1</strain>
    </source>
</reference>
<organism evidence="1 2">
    <name type="scientific">Aspergillus chevalieri</name>
    <name type="common">Eurotium chevalieri</name>
    <dbReference type="NCBI Taxonomy" id="182096"/>
    <lineage>
        <taxon>Eukaryota</taxon>
        <taxon>Fungi</taxon>
        <taxon>Dikarya</taxon>
        <taxon>Ascomycota</taxon>
        <taxon>Pezizomycotina</taxon>
        <taxon>Eurotiomycetes</taxon>
        <taxon>Eurotiomycetidae</taxon>
        <taxon>Eurotiales</taxon>
        <taxon>Aspergillaceae</taxon>
        <taxon>Aspergillus</taxon>
        <taxon>Aspergillus subgen. Aspergillus</taxon>
    </lineage>
</organism>
<evidence type="ECO:0000313" key="1">
    <source>
        <dbReference type="EMBL" id="BCR89789.1"/>
    </source>
</evidence>
<name>A0A7R7VS51_ASPCH</name>